<evidence type="ECO:0000256" key="1">
    <source>
        <dbReference type="ARBA" id="ARBA00006962"/>
    </source>
</evidence>
<feature type="domain" description="Erythromycin biosynthesis protein CIII-like N-terminal" evidence="5">
    <location>
        <begin position="22"/>
        <end position="226"/>
    </location>
</feature>
<reference evidence="6 7" key="1">
    <citation type="journal article" date="2010" name="Cell Res.">
        <title>Complete genome sequence of the rifamycin SV-producing Amycolatopsis mediterranei U32 revealed its genetic characteristics in phylogeny and metabolism.</title>
        <authorList>
            <person name="Zhao W."/>
            <person name="Zhong Y."/>
            <person name="Yuan H."/>
            <person name="Wang J."/>
            <person name="Zheng H."/>
            <person name="Wang Y."/>
            <person name="Cen X."/>
            <person name="Xu F."/>
            <person name="Bai J."/>
            <person name="Han X."/>
            <person name="Lu G."/>
            <person name="Zhu Y."/>
            <person name="Shao Z."/>
            <person name="Yan H."/>
            <person name="Li C."/>
            <person name="Peng N."/>
            <person name="Zhang Z."/>
            <person name="Zhang Y."/>
            <person name="Lin W."/>
            <person name="Fan Y."/>
            <person name="Qin Z."/>
            <person name="Hu Y."/>
            <person name="Zhu B."/>
            <person name="Wang S."/>
            <person name="Ding X."/>
            <person name="Zhao G.P."/>
        </authorList>
    </citation>
    <scope>NUCLEOTIDE SEQUENCE [LARGE SCALE GENOMIC DNA]</scope>
    <source>
        <strain evidence="7">U-32</strain>
    </source>
</reference>
<dbReference type="Gene3D" id="3.40.50.2000">
    <property type="entry name" value="Glycogen Phosphorylase B"/>
    <property type="match status" value="2"/>
</dbReference>
<dbReference type="Proteomes" id="UP000000328">
    <property type="component" value="Chromosome"/>
</dbReference>
<dbReference type="SUPFAM" id="SSF53756">
    <property type="entry name" value="UDP-Glycosyltransferase/glycogen phosphorylase"/>
    <property type="match status" value="1"/>
</dbReference>
<dbReference type="Pfam" id="PF06722">
    <property type="entry name" value="EryCIII-like_C"/>
    <property type="match status" value="1"/>
</dbReference>
<dbReference type="InterPro" id="IPR050426">
    <property type="entry name" value="Glycosyltransferase_28"/>
</dbReference>
<dbReference type="PANTHER" id="PTHR48050">
    <property type="entry name" value="STEROL 3-BETA-GLUCOSYLTRANSFERASE"/>
    <property type="match status" value="1"/>
</dbReference>
<evidence type="ECO:0000256" key="2">
    <source>
        <dbReference type="ARBA" id="ARBA00022676"/>
    </source>
</evidence>
<evidence type="ECO:0000259" key="5">
    <source>
        <dbReference type="Pfam" id="PF21036"/>
    </source>
</evidence>
<keyword evidence="3 6" id="KW-0808">Transferase</keyword>
<dbReference type="FunFam" id="3.40.50.2000:FF:000072">
    <property type="entry name" value="Glycosyl transferase"/>
    <property type="match status" value="1"/>
</dbReference>
<dbReference type="eggNOG" id="COG1819">
    <property type="taxonomic scope" value="Bacteria"/>
</dbReference>
<dbReference type="AlphaFoldDB" id="A0A0H3DAR8"/>
<gene>
    <name evidence="6" type="ordered locus">AMED_5418</name>
</gene>
<dbReference type="KEGG" id="amd:AMED_5418"/>
<dbReference type="PANTHER" id="PTHR48050:SF13">
    <property type="entry name" value="STEROL 3-BETA-GLUCOSYLTRANSFERASE UGT80A2"/>
    <property type="match status" value="1"/>
</dbReference>
<sequence>MRVLFSAWAWPPHYYPMVPLAWALRNAGHEIRVAGPPALAEAITMSGQPAVEVGEDCDFSQLTRDTMHIDRDAPATVELWKQLRKPKGERALRMFVDIAETMVDGLVEFARAWEPDLVVHGPTTYAGPIAAAAVGVPNVRVLMAPDIAYRGRDIEPVLLRPLAERFGVTEFSPQGTLTVDPCPPSIQLPTDYPKQLMRYIAYNGPAEVPEWLLEPPSRRRVCITWGTTLAKVNPNLVLAGQMLEAVAGIDAEVVVTVAPSHREHLGPIPDGIRVVDALPLHLLLPSCDLMIHQGGNGTTMTGVVNGVPQLIVPQFPDQAFVANQLAPTGAAAVLLPEDAGPDTVRGLVTDLLENPQWRDDARRLADEANAQPAPTEIVPVLERLAAREHAAV</sequence>
<dbReference type="EMBL" id="CP002000">
    <property type="protein sequence ID" value="ADJ47178.1"/>
    <property type="molecule type" value="Genomic_DNA"/>
</dbReference>
<dbReference type="InterPro" id="IPR002213">
    <property type="entry name" value="UDP_glucos_trans"/>
</dbReference>
<dbReference type="GO" id="GO:0008194">
    <property type="term" value="F:UDP-glycosyltransferase activity"/>
    <property type="evidence" value="ECO:0007669"/>
    <property type="project" value="InterPro"/>
</dbReference>
<evidence type="ECO:0000313" key="6">
    <source>
        <dbReference type="EMBL" id="ADJ47178.1"/>
    </source>
</evidence>
<evidence type="ECO:0000259" key="4">
    <source>
        <dbReference type="Pfam" id="PF06722"/>
    </source>
</evidence>
<name>A0A0H3DAR8_AMYMU</name>
<dbReference type="InterPro" id="IPR048284">
    <property type="entry name" value="EryCIII-like_N"/>
</dbReference>
<dbReference type="OrthoDB" id="5488434at2"/>
<dbReference type="CDD" id="cd03784">
    <property type="entry name" value="GT1_Gtf-like"/>
    <property type="match status" value="1"/>
</dbReference>
<protein>
    <submittedName>
        <fullName evidence="6">Putative glycosyl transferase</fullName>
    </submittedName>
</protein>
<keyword evidence="2" id="KW-0328">Glycosyltransferase</keyword>
<dbReference type="GO" id="GO:0017000">
    <property type="term" value="P:antibiotic biosynthetic process"/>
    <property type="evidence" value="ECO:0007669"/>
    <property type="project" value="UniProtKB-ARBA"/>
</dbReference>
<dbReference type="Pfam" id="PF21036">
    <property type="entry name" value="EryCIII-like_N"/>
    <property type="match status" value="1"/>
</dbReference>
<dbReference type="InterPro" id="IPR010610">
    <property type="entry name" value="EryCIII-like_C"/>
</dbReference>
<dbReference type="GO" id="GO:0016758">
    <property type="term" value="F:hexosyltransferase activity"/>
    <property type="evidence" value="ECO:0007669"/>
    <property type="project" value="UniProtKB-ARBA"/>
</dbReference>
<feature type="domain" description="Erythromycin biosynthesis protein CIII-like C-terminal" evidence="4">
    <location>
        <begin position="242"/>
        <end position="384"/>
    </location>
</feature>
<organism evidence="6 7">
    <name type="scientific">Amycolatopsis mediterranei (strain U-32)</name>
    <dbReference type="NCBI Taxonomy" id="749927"/>
    <lineage>
        <taxon>Bacteria</taxon>
        <taxon>Bacillati</taxon>
        <taxon>Actinomycetota</taxon>
        <taxon>Actinomycetes</taxon>
        <taxon>Pseudonocardiales</taxon>
        <taxon>Pseudonocardiaceae</taxon>
        <taxon>Amycolatopsis</taxon>
    </lineage>
</organism>
<proteinExistence type="inferred from homology"/>
<dbReference type="GeneID" id="92873126"/>
<accession>A0A0H3DAR8</accession>
<dbReference type="HOGENOM" id="CLU_000537_7_4_11"/>
<evidence type="ECO:0000256" key="3">
    <source>
        <dbReference type="ARBA" id="ARBA00022679"/>
    </source>
</evidence>
<comment type="similarity">
    <text evidence="1">Belongs to the glycosyltransferase 28 family.</text>
</comment>
<evidence type="ECO:0000313" key="7">
    <source>
        <dbReference type="Proteomes" id="UP000000328"/>
    </source>
</evidence>
<dbReference type="PATRIC" id="fig|749927.5.peg.5616"/>
<dbReference type="RefSeq" id="WP_013227238.1">
    <property type="nucleotide sequence ID" value="NC_014318.1"/>
</dbReference>